<evidence type="ECO:0000256" key="2">
    <source>
        <dbReference type="SAM" id="Phobius"/>
    </source>
</evidence>
<reference evidence="4 6" key="1">
    <citation type="submission" date="2020-12" db="EMBL/GenBank/DDBJ databases">
        <title>FDA dAtabase for Regulatory Grade micrObial Sequences (FDA-ARGOS): Supporting development and validation of Infectious Disease Dx tests.</title>
        <authorList>
            <person name="Sproer C."/>
            <person name="Gronow S."/>
            <person name="Severitt S."/>
            <person name="Schroder I."/>
            <person name="Tallon L."/>
            <person name="Sadzewicz L."/>
            <person name="Zhao X."/>
            <person name="Boylan J."/>
            <person name="Ott S."/>
            <person name="Bowen H."/>
            <person name="Vavikolanu K."/>
            <person name="Mehta A."/>
            <person name="Aluvathingal J."/>
            <person name="Nadendla S."/>
            <person name="Lowell S."/>
            <person name="Myers T."/>
            <person name="Yan Y."/>
            <person name="Sichtig H."/>
        </authorList>
    </citation>
    <scope>NUCLEOTIDE SEQUENCE [LARGE SCALE GENOMIC DNA]</scope>
    <source>
        <strain evidence="4 6">FDAARGOS_1053</strain>
        <strain evidence="5">FDAARGOS_1191</strain>
    </source>
</reference>
<dbReference type="GeneID" id="92760128"/>
<evidence type="ECO:0000256" key="1">
    <source>
        <dbReference type="SAM" id="MobiDB-lite"/>
    </source>
</evidence>
<dbReference type="EMBL" id="CP066007">
    <property type="protein sequence ID" value="QQB45685.1"/>
    <property type="molecule type" value="Genomic_DNA"/>
</dbReference>
<dbReference type="OrthoDB" id="5191452at2"/>
<dbReference type="InterPro" id="IPR019692">
    <property type="entry name" value="CFP-6_PH"/>
</dbReference>
<keyword evidence="2" id="KW-1133">Transmembrane helix</keyword>
<feature type="domain" description="Low molecular weight protein antigen 6 PH" evidence="3">
    <location>
        <begin position="116"/>
        <end position="185"/>
    </location>
</feature>
<dbReference type="EMBL" id="CP069534">
    <property type="protein sequence ID" value="QRP69561.1"/>
    <property type="molecule type" value="Genomic_DNA"/>
</dbReference>
<keyword evidence="2" id="KW-0812">Transmembrane</keyword>
<feature type="transmembrane region" description="Helical" evidence="2">
    <location>
        <begin position="90"/>
        <end position="114"/>
    </location>
</feature>
<sequence>MMSEQEAPKDQQSAGEAVNAPTPGESTQNPADEQEITRMVALDPTISSSKPWKFEVRSPYLTKVMIVAMVIVVLGAAFMTVAVGMDENGAALSVADDLAFIGIGIIGLFLCLLIRRPRVRANEDGVEVRNFLGTRFYPWQIVYGLAFPKGDRWARLELPEFEFVSMLAFQAGDGEHVVRKVHEFRELENAYMPDE</sequence>
<feature type="transmembrane region" description="Helical" evidence="2">
    <location>
        <begin position="60"/>
        <end position="84"/>
    </location>
</feature>
<accession>A0A7T4EE35</accession>
<gene>
    <name evidence="4" type="ORF">I6I10_09270</name>
    <name evidence="5" type="ORF">I6J21_06870</name>
</gene>
<dbReference type="AlphaFoldDB" id="A0A7T4EE35"/>
<name>A0A7T4EE35_9CORY</name>
<dbReference type="Pfam" id="PF10756">
    <property type="entry name" value="bPH_6"/>
    <property type="match status" value="1"/>
</dbReference>
<proteinExistence type="predicted"/>
<feature type="region of interest" description="Disordered" evidence="1">
    <location>
        <begin position="1"/>
        <end position="32"/>
    </location>
</feature>
<evidence type="ECO:0000313" key="5">
    <source>
        <dbReference type="EMBL" id="QRP69561.1"/>
    </source>
</evidence>
<evidence type="ECO:0000259" key="3">
    <source>
        <dbReference type="Pfam" id="PF10756"/>
    </source>
</evidence>
<organism evidence="4 6">
    <name type="scientific">Corynebacterium glucuronolyticum</name>
    <dbReference type="NCBI Taxonomy" id="39791"/>
    <lineage>
        <taxon>Bacteria</taxon>
        <taxon>Bacillati</taxon>
        <taxon>Actinomycetota</taxon>
        <taxon>Actinomycetes</taxon>
        <taxon>Mycobacteriales</taxon>
        <taxon>Corynebacteriaceae</taxon>
        <taxon>Corynebacterium</taxon>
    </lineage>
</organism>
<dbReference type="Proteomes" id="UP000617681">
    <property type="component" value="Chromosome"/>
</dbReference>
<protein>
    <submittedName>
        <fullName evidence="4">PH domain-containing protein</fullName>
    </submittedName>
</protein>
<evidence type="ECO:0000313" key="4">
    <source>
        <dbReference type="EMBL" id="QQB45685.1"/>
    </source>
</evidence>
<evidence type="ECO:0000313" key="6">
    <source>
        <dbReference type="Proteomes" id="UP000596145"/>
    </source>
</evidence>
<dbReference type="RefSeq" id="WP_005389953.1">
    <property type="nucleotide sequence ID" value="NZ_CP066007.1"/>
</dbReference>
<keyword evidence="2" id="KW-0472">Membrane</keyword>
<dbReference type="Proteomes" id="UP000596145">
    <property type="component" value="Chromosome"/>
</dbReference>